<dbReference type="Gene3D" id="3.60.10.10">
    <property type="entry name" value="Endonuclease/exonuclease/phosphatase"/>
    <property type="match status" value="1"/>
</dbReference>
<dbReference type="AlphaFoldDB" id="A0A016UA47"/>
<dbReference type="SUPFAM" id="SSF52833">
    <property type="entry name" value="Thioredoxin-like"/>
    <property type="match status" value="1"/>
</dbReference>
<gene>
    <name evidence="5" type="primary">Acey_s0048.g1658</name>
    <name evidence="5" type="ORF">Y032_0048g1658</name>
</gene>
<dbReference type="CDD" id="cd01650">
    <property type="entry name" value="RT_nLTR_like"/>
    <property type="match status" value="1"/>
</dbReference>
<dbReference type="PANTHER" id="PTHR19446">
    <property type="entry name" value="REVERSE TRANSCRIPTASES"/>
    <property type="match status" value="1"/>
</dbReference>
<evidence type="ECO:0000256" key="1">
    <source>
        <dbReference type="ARBA" id="ARBA00004173"/>
    </source>
</evidence>
<dbReference type="SUPFAM" id="SSF56672">
    <property type="entry name" value="DNA/RNA polymerases"/>
    <property type="match status" value="1"/>
</dbReference>
<dbReference type="InterPro" id="IPR043502">
    <property type="entry name" value="DNA/RNA_pol_sf"/>
</dbReference>
<comment type="subcellular location">
    <subcellularLocation>
        <location evidence="1">Mitochondrion</location>
    </subcellularLocation>
</comment>
<accession>A0A016UA47</accession>
<dbReference type="SUPFAM" id="SSF56219">
    <property type="entry name" value="DNase I-like"/>
    <property type="match status" value="1"/>
</dbReference>
<sequence>MMTICTFNARTLASEASIEDLMVQARKIRYDVIGLTETRRHRPLNATFDTGEELFLGTCDSRGVGGVGVLVNTNLAMNIDSFEQLTTRIGRLRLRRCGSMPALTVFVAYAPTSSYDEDEIEAFYMDLEKFYREDHTFYKVIVGDFNAKIGPRRTPEELHIGTHGLQWNEQGERLSEFIMTTRTIHGNSQFQKPTSLRWTWESPGGEYHNEIDHIIVNRRYCLTDVGVVPKFYTGSDHRLLRARFFFSRKGEKAAKYKKRSPKPTINWDLFTTLAGFWEDTVVDNIDEEYERLIQHLRDSAKKAEGLRTTKRRLSHETLELIRQRGAARAAGNYQLTSELARRCREAIKEDLKERRAAVLAEAAEAGRSIRNTRRDFANRKTKMTALRRPDGTITSSRRVMEKVIYDFYSDLFDSHVHLPPCHLREDEYVIPSVLPSEVRHAIKSVKNRTAPGPDRIRPEHLKNLPTALVNTLARLFTRYLSECKVPSQWKTSRTVLLYKKGDPQDIGNYRPICLLSVVYKLFTRVILNRIERTLDEGQPCEQAGFRKGFSTIDHIHTVTRLIEVSREYKMPLCLTFIDLKKAFDTVETEAVLEALGNQGVPTQYIRIFRELYSNFTTRISPFYDDITIDVRRGVRQGDTVSPKLFTATLEDVMRRLEWDNMGVRVDGRLLHHLRFADDIVLITPNISQAERMLADFDDVCGKTGLQLNLTKTMFMRNGWVPDAPYPRRTFAVEVMPALPRVDRIKTIYSAAKALNYGWMFTDFLKTPMYNGVSRYIPQLHRITFRFCKQSEGSVGVRNFIEHKLLNLGQQWPSVVVYTQPVRNTNPVIRAEYGNGRIVQLNAKNMSMADVERDVNLLYSRSGQPVVKLTSPQNSASPSVQGEWTPVTWLPSRMNNAALPQPEFSRHKTSKVTATDYLLEEQKRKDTQ</sequence>
<evidence type="ECO:0000259" key="4">
    <source>
        <dbReference type="PROSITE" id="PS50878"/>
    </source>
</evidence>
<proteinExistence type="predicted"/>
<evidence type="ECO:0000256" key="3">
    <source>
        <dbReference type="SAM" id="MobiDB-lite"/>
    </source>
</evidence>
<dbReference type="InterPro" id="IPR007741">
    <property type="entry name" value="Ribosomal_mL43/mS25/NADH_DH"/>
</dbReference>
<dbReference type="SMART" id="SM00916">
    <property type="entry name" value="L51_S25_CI-B8"/>
    <property type="match status" value="1"/>
</dbReference>
<reference evidence="6" key="1">
    <citation type="journal article" date="2015" name="Nat. Genet.">
        <title>The genome and transcriptome of the zoonotic hookworm Ancylostoma ceylanicum identify infection-specific gene families.</title>
        <authorList>
            <person name="Schwarz E.M."/>
            <person name="Hu Y."/>
            <person name="Antoshechkin I."/>
            <person name="Miller M.M."/>
            <person name="Sternberg P.W."/>
            <person name="Aroian R.V."/>
        </authorList>
    </citation>
    <scope>NUCLEOTIDE SEQUENCE</scope>
    <source>
        <strain evidence="6">HY135</strain>
    </source>
</reference>
<dbReference type="PROSITE" id="PS50878">
    <property type="entry name" value="RT_POL"/>
    <property type="match status" value="1"/>
</dbReference>
<keyword evidence="6" id="KW-1185">Reference proteome</keyword>
<dbReference type="Gene3D" id="3.30.70.270">
    <property type="match status" value="1"/>
</dbReference>
<dbReference type="InterPro" id="IPR036691">
    <property type="entry name" value="Endo/exonu/phosph_ase_sf"/>
</dbReference>
<feature type="domain" description="Reverse transcriptase" evidence="4">
    <location>
        <begin position="478"/>
        <end position="732"/>
    </location>
</feature>
<dbReference type="InterPro" id="IPR005135">
    <property type="entry name" value="Endo/exonuclease/phosphatase"/>
</dbReference>
<dbReference type="GO" id="GO:0003824">
    <property type="term" value="F:catalytic activity"/>
    <property type="evidence" value="ECO:0007669"/>
    <property type="project" value="InterPro"/>
</dbReference>
<dbReference type="GO" id="GO:0005739">
    <property type="term" value="C:mitochondrion"/>
    <property type="evidence" value="ECO:0007669"/>
    <property type="project" value="UniProtKB-SubCell"/>
</dbReference>
<protein>
    <recommendedName>
        <fullName evidence="4">Reverse transcriptase domain-containing protein</fullName>
    </recommendedName>
</protein>
<evidence type="ECO:0000313" key="6">
    <source>
        <dbReference type="Proteomes" id="UP000024635"/>
    </source>
</evidence>
<dbReference type="Pfam" id="PF03372">
    <property type="entry name" value="Exo_endo_phos"/>
    <property type="match status" value="1"/>
</dbReference>
<dbReference type="OrthoDB" id="88at2759"/>
<dbReference type="InterPro" id="IPR000477">
    <property type="entry name" value="RT_dom"/>
</dbReference>
<dbReference type="STRING" id="53326.A0A016UA47"/>
<keyword evidence="2" id="KW-0496">Mitochondrion</keyword>
<dbReference type="Pfam" id="PF00078">
    <property type="entry name" value="RVT_1"/>
    <property type="match status" value="1"/>
</dbReference>
<evidence type="ECO:0000313" key="5">
    <source>
        <dbReference type="EMBL" id="EYC12189.1"/>
    </source>
</evidence>
<evidence type="ECO:0000256" key="2">
    <source>
        <dbReference type="ARBA" id="ARBA00023128"/>
    </source>
</evidence>
<dbReference type="InterPro" id="IPR043128">
    <property type="entry name" value="Rev_trsase/Diguanyl_cyclase"/>
</dbReference>
<dbReference type="Proteomes" id="UP000024635">
    <property type="component" value="Unassembled WGS sequence"/>
</dbReference>
<comment type="caution">
    <text evidence="5">The sequence shown here is derived from an EMBL/GenBank/DDBJ whole genome shotgun (WGS) entry which is preliminary data.</text>
</comment>
<feature type="region of interest" description="Disordered" evidence="3">
    <location>
        <begin position="898"/>
        <end position="927"/>
    </location>
</feature>
<dbReference type="Pfam" id="PF05047">
    <property type="entry name" value="L51_S25_CI-B8"/>
    <property type="match status" value="1"/>
</dbReference>
<dbReference type="InterPro" id="IPR036249">
    <property type="entry name" value="Thioredoxin-like_sf"/>
</dbReference>
<dbReference type="EMBL" id="JARK01001384">
    <property type="protein sequence ID" value="EYC12189.1"/>
    <property type="molecule type" value="Genomic_DNA"/>
</dbReference>
<organism evidence="5 6">
    <name type="scientific">Ancylostoma ceylanicum</name>
    <dbReference type="NCBI Taxonomy" id="53326"/>
    <lineage>
        <taxon>Eukaryota</taxon>
        <taxon>Metazoa</taxon>
        <taxon>Ecdysozoa</taxon>
        <taxon>Nematoda</taxon>
        <taxon>Chromadorea</taxon>
        <taxon>Rhabditida</taxon>
        <taxon>Rhabditina</taxon>
        <taxon>Rhabditomorpha</taxon>
        <taxon>Strongyloidea</taxon>
        <taxon>Ancylostomatidae</taxon>
        <taxon>Ancylostomatinae</taxon>
        <taxon>Ancylostoma</taxon>
    </lineage>
</organism>
<dbReference type="Gene3D" id="3.40.30.10">
    <property type="entry name" value="Glutaredoxin"/>
    <property type="match status" value="1"/>
</dbReference>
<name>A0A016UA47_9BILA</name>